<feature type="transmembrane region" description="Helical" evidence="2">
    <location>
        <begin position="119"/>
        <end position="139"/>
    </location>
</feature>
<keyword evidence="2" id="KW-1133">Transmembrane helix</keyword>
<feature type="transmembrane region" description="Helical" evidence="2">
    <location>
        <begin position="6"/>
        <end position="28"/>
    </location>
</feature>
<evidence type="ECO:0000313" key="4">
    <source>
        <dbReference type="EMBL" id="XBX81929.1"/>
    </source>
</evidence>
<evidence type="ECO:0000256" key="1">
    <source>
        <dbReference type="ARBA" id="ARBA00005801"/>
    </source>
</evidence>
<dbReference type="InterPro" id="IPR050882">
    <property type="entry name" value="Prepilin_peptidase/N-MTase"/>
</dbReference>
<comment type="similarity">
    <text evidence="1">Belongs to the peptidase A24 family.</text>
</comment>
<dbReference type="GO" id="GO:0004190">
    <property type="term" value="F:aspartic-type endopeptidase activity"/>
    <property type="evidence" value="ECO:0007669"/>
    <property type="project" value="InterPro"/>
</dbReference>
<dbReference type="AlphaFoldDB" id="A0AAU7W647"/>
<name>A0AAU7W647_9MICO</name>
<dbReference type="RefSeq" id="WP_350347951.1">
    <property type="nucleotide sequence ID" value="NZ_CP158374.1"/>
</dbReference>
<dbReference type="Pfam" id="PF01478">
    <property type="entry name" value="Peptidase_A24"/>
    <property type="match status" value="1"/>
</dbReference>
<feature type="transmembrane region" description="Helical" evidence="2">
    <location>
        <begin position="95"/>
        <end position="113"/>
    </location>
</feature>
<feature type="domain" description="Prepilin type IV endopeptidase peptidase" evidence="3">
    <location>
        <begin position="72"/>
        <end position="183"/>
    </location>
</feature>
<dbReference type="Gene3D" id="1.20.120.1220">
    <property type="match status" value="1"/>
</dbReference>
<evidence type="ECO:0000259" key="3">
    <source>
        <dbReference type="Pfam" id="PF01478"/>
    </source>
</evidence>
<keyword evidence="4" id="KW-0378">Hydrolase</keyword>
<feature type="transmembrane region" description="Helical" evidence="2">
    <location>
        <begin position="65"/>
        <end position="83"/>
    </location>
</feature>
<gene>
    <name evidence="4" type="ORF">ABIQ69_15110</name>
</gene>
<accession>A0AAU7W647</accession>
<feature type="transmembrane region" description="Helical" evidence="2">
    <location>
        <begin position="196"/>
        <end position="214"/>
    </location>
</feature>
<proteinExistence type="inferred from homology"/>
<dbReference type="EC" id="3.4.23.-" evidence="4"/>
<feature type="transmembrane region" description="Helical" evidence="2">
    <location>
        <begin position="40"/>
        <end position="59"/>
    </location>
</feature>
<reference evidence="4" key="1">
    <citation type="submission" date="2024-05" db="EMBL/GenBank/DDBJ databases">
        <authorList>
            <person name="Yu L."/>
        </authorList>
    </citation>
    <scope>NUCLEOTIDE SEQUENCE</scope>
    <source>
        <strain evidence="4">G08B096</strain>
    </source>
</reference>
<keyword evidence="2" id="KW-0812">Transmembrane</keyword>
<feature type="transmembrane region" description="Helical" evidence="2">
    <location>
        <begin position="151"/>
        <end position="184"/>
    </location>
</feature>
<organism evidence="4">
    <name type="scientific">Agromyces sp. G08B096</name>
    <dbReference type="NCBI Taxonomy" id="3156399"/>
    <lineage>
        <taxon>Bacteria</taxon>
        <taxon>Bacillati</taxon>
        <taxon>Actinomycetota</taxon>
        <taxon>Actinomycetes</taxon>
        <taxon>Micrococcales</taxon>
        <taxon>Microbacteriaceae</taxon>
        <taxon>Agromyces</taxon>
    </lineage>
</organism>
<dbReference type="GO" id="GO:0006465">
    <property type="term" value="P:signal peptide processing"/>
    <property type="evidence" value="ECO:0007669"/>
    <property type="project" value="TreeGrafter"/>
</dbReference>
<dbReference type="EMBL" id="CP158374">
    <property type="protein sequence ID" value="XBX81929.1"/>
    <property type="molecule type" value="Genomic_DNA"/>
</dbReference>
<dbReference type="PANTHER" id="PTHR30487">
    <property type="entry name" value="TYPE 4 PREPILIN-LIKE PROTEINS LEADER PEPTIDE-PROCESSING ENZYME"/>
    <property type="match status" value="1"/>
</dbReference>
<evidence type="ECO:0000256" key="2">
    <source>
        <dbReference type="SAM" id="Phobius"/>
    </source>
</evidence>
<dbReference type="InterPro" id="IPR000045">
    <property type="entry name" value="Prepilin_IV_endopep_pep"/>
</dbReference>
<sequence>MPLATSISVLIAAVLGGALGWWPLASWAARSMHGDRMPLATIRLVSAATTAVVWGVVVWRVGLEPVLPAVLAFTAASTVLAIVDLAEQRLPNRVIVPTLAVVAALLAGASAVTGAWLPLVWALLGGAAMFAAYLLLALVSPASMGMGDVKLAGVIGMLLGWFGLNAWLIGLAGAFVIGGAIAIIALALGRVTLRGSIPFGPSMLAGALVAVLLVG</sequence>
<protein>
    <submittedName>
        <fullName evidence="4">A24 family peptidase</fullName>
        <ecNumber evidence="4">3.4.23.-</ecNumber>
    </submittedName>
</protein>
<dbReference type="PANTHER" id="PTHR30487:SF0">
    <property type="entry name" value="PREPILIN LEADER PEPTIDASE_N-METHYLTRANSFERASE-RELATED"/>
    <property type="match status" value="1"/>
</dbReference>
<dbReference type="GO" id="GO:0005886">
    <property type="term" value="C:plasma membrane"/>
    <property type="evidence" value="ECO:0007669"/>
    <property type="project" value="TreeGrafter"/>
</dbReference>
<keyword evidence="2" id="KW-0472">Membrane</keyword>